<evidence type="ECO:0000256" key="3">
    <source>
        <dbReference type="SAM" id="SignalP"/>
    </source>
</evidence>
<dbReference type="SUPFAM" id="SSF54427">
    <property type="entry name" value="NTF2-like"/>
    <property type="match status" value="1"/>
</dbReference>
<evidence type="ECO:0000256" key="1">
    <source>
        <dbReference type="SAM" id="MobiDB-lite"/>
    </source>
</evidence>
<name>A0ABX1QB62_9RHOO</name>
<protein>
    <submittedName>
        <fullName evidence="5">Tim44 domain-containing protein</fullName>
    </submittedName>
</protein>
<keyword evidence="2" id="KW-0812">Transmembrane</keyword>
<keyword evidence="2" id="KW-0472">Membrane</keyword>
<dbReference type="InterPro" id="IPR032710">
    <property type="entry name" value="NTF2-like_dom_sf"/>
</dbReference>
<organism evidence="5 6">
    <name type="scientific">Aromatoleum diolicum</name>
    <dbReference type="NCBI Taxonomy" id="75796"/>
    <lineage>
        <taxon>Bacteria</taxon>
        <taxon>Pseudomonadati</taxon>
        <taxon>Pseudomonadota</taxon>
        <taxon>Betaproteobacteria</taxon>
        <taxon>Rhodocyclales</taxon>
        <taxon>Rhodocyclaceae</taxon>
        <taxon>Aromatoleum</taxon>
    </lineage>
</organism>
<feature type="domain" description="Tim44-like" evidence="4">
    <location>
        <begin position="162"/>
        <end position="292"/>
    </location>
</feature>
<dbReference type="PANTHER" id="PTHR41542:SF1">
    <property type="entry name" value="BLL5807 PROTEIN"/>
    <property type="match status" value="1"/>
</dbReference>
<dbReference type="SMART" id="SM00978">
    <property type="entry name" value="Tim44"/>
    <property type="match status" value="1"/>
</dbReference>
<keyword evidence="6" id="KW-1185">Reference proteome</keyword>
<sequence length="294" mass="30239">MKRILLSLFALVLSVGLTVTDAEAKRLGGSKSIGMQRDATPQAPASAPARTADAPTGAAGAAATQAPRKNSWMGPVAGLAAGLGLAALASHLGMGEGFANMLMIGLLVIGAVLAFRFLARKRAQAQGPAMQYAGMGAGGGSMPLPAEPAPMSTPLSASTPGAASHVSGPSLPAGFDAEGFVRQAKLNFLRLQAANDAGNLADLREFVSPEMFAELQLQLGERGAATQQTEVVDLQGAIVECVEDAQRYIVSVRFHGLIREEAGAAPDAFSEIWHLTKPTDGSKGWVVAGIQQLN</sequence>
<dbReference type="EMBL" id="WTVQ01000010">
    <property type="protein sequence ID" value="NMG74712.1"/>
    <property type="molecule type" value="Genomic_DNA"/>
</dbReference>
<gene>
    <name evidence="5" type="ORF">GPA25_08045</name>
</gene>
<feature type="region of interest" description="Disordered" evidence="1">
    <location>
        <begin position="144"/>
        <end position="163"/>
    </location>
</feature>
<keyword evidence="3" id="KW-0732">Signal</keyword>
<dbReference type="Proteomes" id="UP000648984">
    <property type="component" value="Unassembled WGS sequence"/>
</dbReference>
<feature type="compositionally biased region" description="Low complexity" evidence="1">
    <location>
        <begin position="39"/>
        <end position="66"/>
    </location>
</feature>
<evidence type="ECO:0000313" key="6">
    <source>
        <dbReference type="Proteomes" id="UP000648984"/>
    </source>
</evidence>
<evidence type="ECO:0000259" key="4">
    <source>
        <dbReference type="SMART" id="SM00978"/>
    </source>
</evidence>
<feature type="transmembrane region" description="Helical" evidence="2">
    <location>
        <begin position="98"/>
        <end position="119"/>
    </location>
</feature>
<reference evidence="5 6" key="1">
    <citation type="submission" date="2019-12" db="EMBL/GenBank/DDBJ databases">
        <title>Comparative genomics gives insights into the taxonomy of the Azoarcus-Aromatoleum group and reveals separate origins of nif in the plant-associated Azoarcus and non-plant-associated Aromatoleum sub-groups.</title>
        <authorList>
            <person name="Lafos M."/>
            <person name="Maluk M."/>
            <person name="Batista M."/>
            <person name="Junghare M."/>
            <person name="Carmona M."/>
            <person name="Faoro H."/>
            <person name="Cruz L.M."/>
            <person name="Battistoni F."/>
            <person name="De Souza E."/>
            <person name="Pedrosa F."/>
            <person name="Chen W.-M."/>
            <person name="Poole P.S."/>
            <person name="Dixon R.A."/>
            <person name="James E.K."/>
        </authorList>
    </citation>
    <scope>NUCLEOTIDE SEQUENCE [LARGE SCALE GENOMIC DNA]</scope>
    <source>
        <strain evidence="5 6">22Lin</strain>
    </source>
</reference>
<proteinExistence type="predicted"/>
<comment type="caution">
    <text evidence="5">The sequence shown here is derived from an EMBL/GenBank/DDBJ whole genome shotgun (WGS) entry which is preliminary data.</text>
</comment>
<dbReference type="InterPro" id="IPR007379">
    <property type="entry name" value="Tim44-like_dom"/>
</dbReference>
<dbReference type="RefSeq" id="WP_169259859.1">
    <property type="nucleotide sequence ID" value="NZ_WTVQ01000010.1"/>
</dbReference>
<feature type="region of interest" description="Disordered" evidence="1">
    <location>
        <begin position="32"/>
        <end position="66"/>
    </location>
</feature>
<dbReference type="Gene3D" id="3.10.450.240">
    <property type="match status" value="1"/>
</dbReference>
<feature type="chain" id="PRO_5045264242" evidence="3">
    <location>
        <begin position="25"/>
        <end position="294"/>
    </location>
</feature>
<accession>A0ABX1QB62</accession>
<dbReference type="PANTHER" id="PTHR41542">
    <property type="entry name" value="BLL5807 PROTEIN"/>
    <property type="match status" value="1"/>
</dbReference>
<feature type="signal peptide" evidence="3">
    <location>
        <begin position="1"/>
        <end position="24"/>
    </location>
</feature>
<evidence type="ECO:0000313" key="5">
    <source>
        <dbReference type="EMBL" id="NMG74712.1"/>
    </source>
</evidence>
<evidence type="ECO:0000256" key="2">
    <source>
        <dbReference type="SAM" id="Phobius"/>
    </source>
</evidence>
<dbReference type="Pfam" id="PF04280">
    <property type="entry name" value="Tim44"/>
    <property type="match status" value="1"/>
</dbReference>
<keyword evidence="2" id="KW-1133">Transmembrane helix</keyword>